<evidence type="ECO:0000313" key="3">
    <source>
        <dbReference type="Proteomes" id="UP000288805"/>
    </source>
</evidence>
<organism evidence="2 3">
    <name type="scientific">Vitis vinifera</name>
    <name type="common">Grape</name>
    <dbReference type="NCBI Taxonomy" id="29760"/>
    <lineage>
        <taxon>Eukaryota</taxon>
        <taxon>Viridiplantae</taxon>
        <taxon>Streptophyta</taxon>
        <taxon>Embryophyta</taxon>
        <taxon>Tracheophyta</taxon>
        <taxon>Spermatophyta</taxon>
        <taxon>Magnoliopsida</taxon>
        <taxon>eudicotyledons</taxon>
        <taxon>Gunneridae</taxon>
        <taxon>Pentapetalae</taxon>
        <taxon>rosids</taxon>
        <taxon>Vitales</taxon>
        <taxon>Vitaceae</taxon>
        <taxon>Viteae</taxon>
        <taxon>Vitis</taxon>
    </lineage>
</organism>
<dbReference type="Proteomes" id="UP000288805">
    <property type="component" value="Unassembled WGS sequence"/>
</dbReference>
<feature type="chain" id="PRO_5019220861" evidence="1">
    <location>
        <begin position="18"/>
        <end position="83"/>
    </location>
</feature>
<keyword evidence="1" id="KW-0732">Signal</keyword>
<feature type="signal peptide" evidence="1">
    <location>
        <begin position="1"/>
        <end position="17"/>
    </location>
</feature>
<name>A0A438FPH8_VITVI</name>
<accession>A0A438FPH8</accession>
<gene>
    <name evidence="2" type="ORF">CK203_064369</name>
</gene>
<evidence type="ECO:0000313" key="2">
    <source>
        <dbReference type="EMBL" id="RVW61845.1"/>
    </source>
</evidence>
<sequence length="83" mass="10351">MLLTAFALWHIVQSIFTWHRMKKIWDMGQKLLDMENSIQKLEKHNLKVLKKKRQNMQYLRRGHMKINYTQMTMRKMSDQFRLR</sequence>
<dbReference type="AlphaFoldDB" id="A0A438FPH8"/>
<reference evidence="2 3" key="1">
    <citation type="journal article" date="2018" name="PLoS Genet.">
        <title>Population sequencing reveals clonal diversity and ancestral inbreeding in the grapevine cultivar Chardonnay.</title>
        <authorList>
            <person name="Roach M.J."/>
            <person name="Johnson D.L."/>
            <person name="Bohlmann J."/>
            <person name="van Vuuren H.J."/>
            <person name="Jones S.J."/>
            <person name="Pretorius I.S."/>
            <person name="Schmidt S.A."/>
            <person name="Borneman A.R."/>
        </authorList>
    </citation>
    <scope>NUCLEOTIDE SEQUENCE [LARGE SCALE GENOMIC DNA]</scope>
    <source>
        <strain evidence="3">cv. Chardonnay</strain>
        <tissue evidence="2">Leaf</tissue>
    </source>
</reference>
<protein>
    <submittedName>
        <fullName evidence="2">Uncharacterized protein</fullName>
    </submittedName>
</protein>
<dbReference type="EMBL" id="QGNW01000803">
    <property type="protein sequence ID" value="RVW61845.1"/>
    <property type="molecule type" value="Genomic_DNA"/>
</dbReference>
<proteinExistence type="predicted"/>
<evidence type="ECO:0000256" key="1">
    <source>
        <dbReference type="SAM" id="SignalP"/>
    </source>
</evidence>
<comment type="caution">
    <text evidence="2">The sequence shown here is derived from an EMBL/GenBank/DDBJ whole genome shotgun (WGS) entry which is preliminary data.</text>
</comment>